<evidence type="ECO:0000256" key="7">
    <source>
        <dbReference type="ARBA" id="ARBA00023239"/>
    </source>
</evidence>
<accession>A0A4P9XDA9</accession>
<sequence length="420" mass="44885">MSTFGRMFRVTTYGESHCKSVGVIVDGCPPGIALSEQDVQPQLDRRRPGQSNLTTPRNEKDRVEIQAGVELGYTLGSPIAMRVPNEDQRPHDYGDAMTQYPRPSHADWTYLQKYGVKSSSGGGRSSARETIGRVAASAIAEKYLKQAHGIEVVAFVASVGNVHAEPPAEYDAGHKDAFLASWHAYWERLHTITREQVDADLVRCPFPDVSAAMKRRIEAARDDHDSIGGTIVCVIRGVPAGLGEPAFDKLQATLAHAMLSIPATKGFEYGSGFAGGSIPGHVHNDAFVLKDDAMRTHTNFSGGIQGGISNGEPIYFKVVFKPAATIGQAQATANYAGVAGTLAAKGRHDPCVLPRAVPIVEAMATLTIIDALLVQYSRQQALQHTLPGAAIPAPLRPFKPADVAAEASQAAASQTDPTRD</sequence>
<evidence type="ECO:0000256" key="3">
    <source>
        <dbReference type="ARBA" id="ARBA00011881"/>
    </source>
</evidence>
<dbReference type="SUPFAM" id="SSF103263">
    <property type="entry name" value="Chorismate synthase, AroC"/>
    <property type="match status" value="1"/>
</dbReference>
<evidence type="ECO:0000256" key="8">
    <source>
        <dbReference type="RuleBase" id="RU000605"/>
    </source>
</evidence>
<comment type="cofactor">
    <cofactor evidence="8">
        <name>FMNH2</name>
        <dbReference type="ChEBI" id="CHEBI:57618"/>
    </cofactor>
    <text evidence="8">Reduced FMN (FMNH(2)).</text>
</comment>
<dbReference type="Pfam" id="PF01264">
    <property type="entry name" value="Chorismate_synt"/>
    <property type="match status" value="1"/>
</dbReference>
<evidence type="ECO:0000313" key="11">
    <source>
        <dbReference type="Proteomes" id="UP000274922"/>
    </source>
</evidence>
<dbReference type="GO" id="GO:0008652">
    <property type="term" value="P:amino acid biosynthetic process"/>
    <property type="evidence" value="ECO:0007669"/>
    <property type="project" value="UniProtKB-KW"/>
</dbReference>
<dbReference type="GO" id="GO:0009073">
    <property type="term" value="P:aromatic amino acid family biosynthetic process"/>
    <property type="evidence" value="ECO:0007669"/>
    <property type="project" value="UniProtKB-KW"/>
</dbReference>
<dbReference type="PROSITE" id="PS00787">
    <property type="entry name" value="CHORISMATE_SYNTHASE_1"/>
    <property type="match status" value="1"/>
</dbReference>
<dbReference type="PROSITE" id="PS00789">
    <property type="entry name" value="CHORISMATE_SYNTHASE_3"/>
    <property type="match status" value="1"/>
</dbReference>
<evidence type="ECO:0000256" key="1">
    <source>
        <dbReference type="ARBA" id="ARBA00005044"/>
    </source>
</evidence>
<proteinExistence type="inferred from homology"/>
<dbReference type="PIRSF" id="PIRSF001456">
    <property type="entry name" value="Chorismate_synth"/>
    <property type="match status" value="1"/>
</dbReference>
<dbReference type="AlphaFoldDB" id="A0A4P9XDA9"/>
<evidence type="ECO:0000256" key="6">
    <source>
        <dbReference type="ARBA" id="ARBA00023141"/>
    </source>
</evidence>
<dbReference type="EMBL" id="ML014123">
    <property type="protein sequence ID" value="RKP03432.1"/>
    <property type="molecule type" value="Genomic_DNA"/>
</dbReference>
<dbReference type="NCBIfam" id="TIGR00033">
    <property type="entry name" value="aroC"/>
    <property type="match status" value="1"/>
</dbReference>
<keyword evidence="5 8" id="KW-0028">Amino-acid biosynthesis</keyword>
<organism evidence="10 11">
    <name type="scientific">Caulochytrium protostelioides</name>
    <dbReference type="NCBI Taxonomy" id="1555241"/>
    <lineage>
        <taxon>Eukaryota</taxon>
        <taxon>Fungi</taxon>
        <taxon>Fungi incertae sedis</taxon>
        <taxon>Chytridiomycota</taxon>
        <taxon>Chytridiomycota incertae sedis</taxon>
        <taxon>Chytridiomycetes</taxon>
        <taxon>Caulochytriales</taxon>
        <taxon>Caulochytriaceae</taxon>
        <taxon>Caulochytrium</taxon>
    </lineage>
</organism>
<dbReference type="GO" id="GO:0004107">
    <property type="term" value="F:chorismate synthase activity"/>
    <property type="evidence" value="ECO:0007669"/>
    <property type="project" value="UniProtKB-EC"/>
</dbReference>
<dbReference type="PANTHER" id="PTHR21085">
    <property type="entry name" value="CHORISMATE SYNTHASE"/>
    <property type="match status" value="1"/>
</dbReference>
<dbReference type="PANTHER" id="PTHR21085:SF0">
    <property type="entry name" value="CHORISMATE SYNTHASE"/>
    <property type="match status" value="1"/>
</dbReference>
<dbReference type="HAMAP" id="MF_00300">
    <property type="entry name" value="Chorismate_synth"/>
    <property type="match status" value="1"/>
</dbReference>
<dbReference type="OrthoDB" id="1721239at2759"/>
<dbReference type="UniPathway" id="UPA00053">
    <property type="reaction ID" value="UER00090"/>
</dbReference>
<comment type="similarity">
    <text evidence="2 8">Belongs to the chorismate synthase family.</text>
</comment>
<dbReference type="Gene3D" id="3.60.150.10">
    <property type="entry name" value="Chorismate synthase AroC"/>
    <property type="match status" value="1"/>
</dbReference>
<dbReference type="InterPro" id="IPR020541">
    <property type="entry name" value="Chorismate_synthase_CS"/>
</dbReference>
<protein>
    <recommendedName>
        <fullName evidence="4 8">Chorismate synthase</fullName>
        <ecNumber evidence="4 8">4.2.3.5</ecNumber>
    </recommendedName>
</protein>
<evidence type="ECO:0000313" key="10">
    <source>
        <dbReference type="EMBL" id="RKP03432.1"/>
    </source>
</evidence>
<evidence type="ECO:0000256" key="2">
    <source>
        <dbReference type="ARBA" id="ARBA00008014"/>
    </source>
</evidence>
<comment type="subunit">
    <text evidence="3">Homotetramer.</text>
</comment>
<dbReference type="Proteomes" id="UP000274922">
    <property type="component" value="Unassembled WGS sequence"/>
</dbReference>
<dbReference type="GO" id="GO:0010181">
    <property type="term" value="F:FMN binding"/>
    <property type="evidence" value="ECO:0007669"/>
    <property type="project" value="TreeGrafter"/>
</dbReference>
<dbReference type="CDD" id="cd07304">
    <property type="entry name" value="Chorismate_synthase"/>
    <property type="match status" value="1"/>
</dbReference>
<comment type="catalytic activity">
    <reaction evidence="8">
        <text>5-O-(1-carboxyvinyl)-3-phosphoshikimate = chorismate + phosphate</text>
        <dbReference type="Rhea" id="RHEA:21020"/>
        <dbReference type="ChEBI" id="CHEBI:29748"/>
        <dbReference type="ChEBI" id="CHEBI:43474"/>
        <dbReference type="ChEBI" id="CHEBI:57701"/>
        <dbReference type="EC" id="4.2.3.5"/>
    </reaction>
</comment>
<keyword evidence="7 8" id="KW-0456">Lyase</keyword>
<evidence type="ECO:0000256" key="4">
    <source>
        <dbReference type="ARBA" id="ARBA00013036"/>
    </source>
</evidence>
<dbReference type="STRING" id="1555241.A0A4P9XDA9"/>
<keyword evidence="6 8" id="KW-0057">Aromatic amino acid biosynthesis</keyword>
<gene>
    <name evidence="10" type="ORF">CXG81DRAFT_17054</name>
</gene>
<name>A0A4P9XDA9_9FUNG</name>
<dbReference type="InterPro" id="IPR000453">
    <property type="entry name" value="Chorismate_synth"/>
</dbReference>
<comment type="pathway">
    <text evidence="1 8">Metabolic intermediate biosynthesis; chorismate biosynthesis; chorismate from D-erythrose 4-phosphate and phosphoenolpyruvate: step 7/7.</text>
</comment>
<keyword evidence="11" id="KW-1185">Reference proteome</keyword>
<feature type="region of interest" description="Disordered" evidence="9">
    <location>
        <begin position="36"/>
        <end position="62"/>
    </location>
</feature>
<evidence type="ECO:0000256" key="9">
    <source>
        <dbReference type="SAM" id="MobiDB-lite"/>
    </source>
</evidence>
<dbReference type="GO" id="GO:0005829">
    <property type="term" value="C:cytosol"/>
    <property type="evidence" value="ECO:0007669"/>
    <property type="project" value="TreeGrafter"/>
</dbReference>
<dbReference type="FunFam" id="3.60.150.10:FF:000004">
    <property type="entry name" value="Chorismate synthase"/>
    <property type="match status" value="1"/>
</dbReference>
<dbReference type="EC" id="4.2.3.5" evidence="4 8"/>
<evidence type="ECO:0000256" key="5">
    <source>
        <dbReference type="ARBA" id="ARBA00022605"/>
    </source>
</evidence>
<reference evidence="11" key="1">
    <citation type="journal article" date="2018" name="Nat. Microbiol.">
        <title>Leveraging single-cell genomics to expand the fungal tree of life.</title>
        <authorList>
            <person name="Ahrendt S.R."/>
            <person name="Quandt C.A."/>
            <person name="Ciobanu D."/>
            <person name="Clum A."/>
            <person name="Salamov A."/>
            <person name="Andreopoulos B."/>
            <person name="Cheng J.F."/>
            <person name="Woyke T."/>
            <person name="Pelin A."/>
            <person name="Henrissat B."/>
            <person name="Reynolds N.K."/>
            <person name="Benny G.L."/>
            <person name="Smith M.E."/>
            <person name="James T.Y."/>
            <person name="Grigoriev I.V."/>
        </authorList>
    </citation>
    <scope>NUCLEOTIDE SEQUENCE [LARGE SCALE GENOMIC DNA]</scope>
    <source>
        <strain evidence="11">ATCC 52028</strain>
    </source>
</reference>
<dbReference type="InterPro" id="IPR035904">
    <property type="entry name" value="Chorismate_synth_AroC_sf"/>
</dbReference>
<dbReference type="GO" id="GO:0009423">
    <property type="term" value="P:chorismate biosynthetic process"/>
    <property type="evidence" value="ECO:0007669"/>
    <property type="project" value="UniProtKB-UniPathway"/>
</dbReference>
<dbReference type="NCBIfam" id="NF003793">
    <property type="entry name" value="PRK05382.1"/>
    <property type="match status" value="1"/>
</dbReference>